<dbReference type="FunFam" id="3.30.200.20:FF:000432">
    <property type="entry name" value="LRR receptor-like serine/threonine-protein kinase EFR"/>
    <property type="match status" value="1"/>
</dbReference>
<dbReference type="SUPFAM" id="SSF56112">
    <property type="entry name" value="Protein kinase-like (PK-like)"/>
    <property type="match status" value="1"/>
</dbReference>
<dbReference type="InterPro" id="IPR011009">
    <property type="entry name" value="Kinase-like_dom_sf"/>
</dbReference>
<gene>
    <name evidence="29" type="ORF">URODEC1_LOCUS122192</name>
</gene>
<dbReference type="AlphaFoldDB" id="A0ABC9H274"/>
<accession>A0ABC9H274</accession>
<keyword evidence="18" id="KW-0675">Receptor</keyword>
<evidence type="ECO:0000256" key="13">
    <source>
        <dbReference type="ARBA" id="ARBA00022741"/>
    </source>
</evidence>
<feature type="signal peptide" evidence="27">
    <location>
        <begin position="1"/>
        <end position="29"/>
    </location>
</feature>
<evidence type="ECO:0000313" key="30">
    <source>
        <dbReference type="Proteomes" id="UP001497457"/>
    </source>
</evidence>
<dbReference type="InterPro" id="IPR032675">
    <property type="entry name" value="LRR_dom_sf"/>
</dbReference>
<dbReference type="InterPro" id="IPR000719">
    <property type="entry name" value="Prot_kinase_dom"/>
</dbReference>
<evidence type="ECO:0000259" key="28">
    <source>
        <dbReference type="PROSITE" id="PS50011"/>
    </source>
</evidence>
<evidence type="ECO:0000256" key="7">
    <source>
        <dbReference type="ARBA" id="ARBA00022553"/>
    </source>
</evidence>
<keyword evidence="10 26" id="KW-0812">Transmembrane</keyword>
<reference evidence="29 30" key="1">
    <citation type="submission" date="2024-10" db="EMBL/GenBank/DDBJ databases">
        <authorList>
            <person name="Ryan C."/>
        </authorList>
    </citation>
    <scope>NUCLEOTIDE SEQUENCE [LARGE SCALE GENOMIC DNA]</scope>
</reference>
<evidence type="ECO:0000256" key="25">
    <source>
        <dbReference type="PROSITE-ProRule" id="PRU10141"/>
    </source>
</evidence>
<comment type="function">
    <text evidence="22">Receptor kinase that detects X.oryzae pv. oryzae protein Ax21 to promote innate immunity. Following X.oryzae pv. oryzae protein Ax21 detection, undergoes cleavage, releasing the processed protein kinase Xa21 chain.</text>
</comment>
<dbReference type="SMART" id="SM00220">
    <property type="entry name" value="S_TKc"/>
    <property type="match status" value="1"/>
</dbReference>
<dbReference type="Gene3D" id="3.80.10.10">
    <property type="entry name" value="Ribonuclease Inhibitor"/>
    <property type="match status" value="5"/>
</dbReference>
<dbReference type="GO" id="GO:0005886">
    <property type="term" value="C:plasma membrane"/>
    <property type="evidence" value="ECO:0007669"/>
    <property type="project" value="UniProtKB-SubCell"/>
</dbReference>
<evidence type="ECO:0000256" key="18">
    <source>
        <dbReference type="ARBA" id="ARBA00023170"/>
    </source>
</evidence>
<dbReference type="SMART" id="SM00369">
    <property type="entry name" value="LRR_TYP"/>
    <property type="match status" value="7"/>
</dbReference>
<dbReference type="PANTHER" id="PTHR48056:SF83">
    <property type="entry name" value="LRR RECEPTOR-LIKE SERINE_THREONINE-PROTEIN KINASE FLS2"/>
    <property type="match status" value="1"/>
</dbReference>
<evidence type="ECO:0000256" key="5">
    <source>
        <dbReference type="ARBA" id="ARBA00022475"/>
    </source>
</evidence>
<feature type="chain" id="PRO_5044788373" description="Receptor kinase-like protein Xa21" evidence="27">
    <location>
        <begin position="30"/>
        <end position="1053"/>
    </location>
</feature>
<comment type="caution">
    <text evidence="29">The sequence shown here is derived from an EMBL/GenBank/DDBJ whole genome shotgun (WGS) entry which is preliminary data.</text>
</comment>
<evidence type="ECO:0000256" key="22">
    <source>
        <dbReference type="ARBA" id="ARBA00054320"/>
    </source>
</evidence>
<name>A0ABC9H274_9POAL</name>
<evidence type="ECO:0000256" key="9">
    <source>
        <dbReference type="ARBA" id="ARBA00022679"/>
    </source>
</evidence>
<evidence type="ECO:0000256" key="4">
    <source>
        <dbReference type="ARBA" id="ARBA00012513"/>
    </source>
</evidence>
<dbReference type="PROSITE" id="PS00107">
    <property type="entry name" value="PROTEIN_KINASE_ATP"/>
    <property type="match status" value="1"/>
</dbReference>
<protein>
    <recommendedName>
        <fullName evidence="24">Receptor kinase-like protein Xa21</fullName>
        <ecNumber evidence="4">2.7.11.1</ecNumber>
    </recommendedName>
</protein>
<dbReference type="Pfam" id="PF13855">
    <property type="entry name" value="LRR_8"/>
    <property type="match status" value="2"/>
</dbReference>
<dbReference type="SUPFAM" id="SSF52047">
    <property type="entry name" value="RNI-like"/>
    <property type="match status" value="1"/>
</dbReference>
<keyword evidence="9" id="KW-0808">Transferase</keyword>
<feature type="binding site" evidence="25">
    <location>
        <position position="768"/>
    </location>
    <ligand>
        <name>ATP</name>
        <dbReference type="ChEBI" id="CHEBI:30616"/>
    </ligand>
</feature>
<keyword evidence="5" id="KW-1003">Cell membrane</keyword>
<evidence type="ECO:0000256" key="23">
    <source>
        <dbReference type="ARBA" id="ARBA00056628"/>
    </source>
</evidence>
<comment type="similarity">
    <text evidence="3">Belongs to the protein kinase superfamily. Ser/Thr protein kinase family.</text>
</comment>
<evidence type="ECO:0000256" key="14">
    <source>
        <dbReference type="ARBA" id="ARBA00022777"/>
    </source>
</evidence>
<organism evidence="29 30">
    <name type="scientific">Urochloa decumbens</name>
    <dbReference type="NCBI Taxonomy" id="240449"/>
    <lineage>
        <taxon>Eukaryota</taxon>
        <taxon>Viridiplantae</taxon>
        <taxon>Streptophyta</taxon>
        <taxon>Embryophyta</taxon>
        <taxon>Tracheophyta</taxon>
        <taxon>Spermatophyta</taxon>
        <taxon>Magnoliopsida</taxon>
        <taxon>Liliopsida</taxon>
        <taxon>Poales</taxon>
        <taxon>Poaceae</taxon>
        <taxon>PACMAD clade</taxon>
        <taxon>Panicoideae</taxon>
        <taxon>Panicodae</taxon>
        <taxon>Paniceae</taxon>
        <taxon>Melinidinae</taxon>
        <taxon>Urochloa</taxon>
    </lineage>
</organism>
<dbReference type="SUPFAM" id="SSF52058">
    <property type="entry name" value="L domain-like"/>
    <property type="match status" value="1"/>
</dbReference>
<dbReference type="FunFam" id="3.80.10.10:FF:001158">
    <property type="entry name" value="Leucine-rich repeat protein kinase family protein"/>
    <property type="match status" value="1"/>
</dbReference>
<keyword evidence="7" id="KW-0597">Phosphoprotein</keyword>
<dbReference type="PROSITE" id="PS50011">
    <property type="entry name" value="PROTEIN_KINASE_DOM"/>
    <property type="match status" value="1"/>
</dbReference>
<dbReference type="EC" id="2.7.11.1" evidence="4"/>
<keyword evidence="16 26" id="KW-1133">Transmembrane helix</keyword>
<dbReference type="Gene3D" id="1.10.510.10">
    <property type="entry name" value="Transferase(Phosphotransferase) domain 1"/>
    <property type="match status" value="1"/>
</dbReference>
<feature type="transmembrane region" description="Helical" evidence="26">
    <location>
        <begin position="685"/>
        <end position="705"/>
    </location>
</feature>
<evidence type="ECO:0000256" key="1">
    <source>
        <dbReference type="ARBA" id="ARBA00004251"/>
    </source>
</evidence>
<evidence type="ECO:0000256" key="27">
    <source>
        <dbReference type="SAM" id="SignalP"/>
    </source>
</evidence>
<evidence type="ECO:0000256" key="16">
    <source>
        <dbReference type="ARBA" id="ARBA00022989"/>
    </source>
</evidence>
<dbReference type="InterPro" id="IPR001611">
    <property type="entry name" value="Leu-rich_rpt"/>
</dbReference>
<dbReference type="Proteomes" id="UP001497457">
    <property type="component" value="Unassembled WGS sequence"/>
</dbReference>
<keyword evidence="19" id="KW-0325">Glycoprotein</keyword>
<dbReference type="Pfam" id="PF08263">
    <property type="entry name" value="LRRNT_2"/>
    <property type="match status" value="1"/>
</dbReference>
<keyword evidence="11 27" id="KW-0732">Signal</keyword>
<dbReference type="FunFam" id="3.80.10.10:FF:000275">
    <property type="entry name" value="Leucine-rich repeat receptor-like protein kinase"/>
    <property type="match status" value="1"/>
</dbReference>
<keyword evidence="17 26" id="KW-0472">Membrane</keyword>
<feature type="domain" description="Protein kinase" evidence="28">
    <location>
        <begin position="738"/>
        <end position="1046"/>
    </location>
</feature>
<comment type="catalytic activity">
    <reaction evidence="20">
        <text>L-threonyl-[protein] + ATP = O-phospho-L-threonyl-[protein] + ADP + H(+)</text>
        <dbReference type="Rhea" id="RHEA:46608"/>
        <dbReference type="Rhea" id="RHEA-COMP:11060"/>
        <dbReference type="Rhea" id="RHEA-COMP:11605"/>
        <dbReference type="ChEBI" id="CHEBI:15378"/>
        <dbReference type="ChEBI" id="CHEBI:30013"/>
        <dbReference type="ChEBI" id="CHEBI:30616"/>
        <dbReference type="ChEBI" id="CHEBI:61977"/>
        <dbReference type="ChEBI" id="CHEBI:456216"/>
        <dbReference type="EC" id="2.7.11.1"/>
    </reaction>
</comment>
<dbReference type="EMBL" id="CAXIPR030001682">
    <property type="protein sequence ID" value="CAM0148967.1"/>
    <property type="molecule type" value="Genomic_DNA"/>
</dbReference>
<comment type="subcellular location">
    <subcellularLocation>
        <location evidence="1">Cell membrane</location>
        <topology evidence="1">Single-pass type I membrane protein</topology>
    </subcellularLocation>
    <subcellularLocation>
        <location evidence="2">Endoplasmic reticulum membrane</location>
        <topology evidence="2">Single-pass membrane protein</topology>
    </subcellularLocation>
</comment>
<evidence type="ECO:0000313" key="29">
    <source>
        <dbReference type="EMBL" id="CAM0148967.1"/>
    </source>
</evidence>
<keyword evidence="14" id="KW-0418">Kinase</keyword>
<dbReference type="InterPro" id="IPR013210">
    <property type="entry name" value="LRR_N_plant-typ"/>
</dbReference>
<dbReference type="GO" id="GO:0004674">
    <property type="term" value="F:protein serine/threonine kinase activity"/>
    <property type="evidence" value="ECO:0007669"/>
    <property type="project" value="UniProtKB-KW"/>
</dbReference>
<dbReference type="PANTHER" id="PTHR48056">
    <property type="entry name" value="LRR RECEPTOR-LIKE SERINE/THREONINE-PROTEIN KINASE-RELATED"/>
    <property type="match status" value="1"/>
</dbReference>
<dbReference type="InterPro" id="IPR003591">
    <property type="entry name" value="Leu-rich_rpt_typical-subtyp"/>
</dbReference>
<keyword evidence="6" id="KW-0723">Serine/threonine-protein kinase</keyword>
<comment type="function">
    <text evidence="23">The processed protein kinase Xa21 chain released by protein cleavage after X.oryzae pv. oryzae protein Ax21 detection translocates into the nucleus where it can bind and regulate WRKY62, a transcription factor. Confers resistance to the bacterial pathogen X.oryzae pv. oryzae (Xoo).</text>
</comment>
<evidence type="ECO:0000256" key="12">
    <source>
        <dbReference type="ARBA" id="ARBA00022737"/>
    </source>
</evidence>
<dbReference type="GO" id="GO:0005789">
    <property type="term" value="C:endoplasmic reticulum membrane"/>
    <property type="evidence" value="ECO:0007669"/>
    <property type="project" value="UniProtKB-SubCell"/>
</dbReference>
<evidence type="ECO:0000256" key="15">
    <source>
        <dbReference type="ARBA" id="ARBA00022840"/>
    </source>
</evidence>
<dbReference type="InterPro" id="IPR008271">
    <property type="entry name" value="Ser/Thr_kinase_AS"/>
</dbReference>
<dbReference type="GO" id="GO:0005524">
    <property type="term" value="F:ATP binding"/>
    <property type="evidence" value="ECO:0007669"/>
    <property type="project" value="UniProtKB-UniRule"/>
</dbReference>
<evidence type="ECO:0000256" key="6">
    <source>
        <dbReference type="ARBA" id="ARBA00022527"/>
    </source>
</evidence>
<dbReference type="Pfam" id="PF00069">
    <property type="entry name" value="Pkinase"/>
    <property type="match status" value="1"/>
</dbReference>
<dbReference type="Gene3D" id="3.30.200.20">
    <property type="entry name" value="Phosphorylase Kinase, domain 1"/>
    <property type="match status" value="1"/>
</dbReference>
<comment type="catalytic activity">
    <reaction evidence="21">
        <text>L-seryl-[protein] + ATP = O-phospho-L-seryl-[protein] + ADP + H(+)</text>
        <dbReference type="Rhea" id="RHEA:17989"/>
        <dbReference type="Rhea" id="RHEA-COMP:9863"/>
        <dbReference type="Rhea" id="RHEA-COMP:11604"/>
        <dbReference type="ChEBI" id="CHEBI:15378"/>
        <dbReference type="ChEBI" id="CHEBI:29999"/>
        <dbReference type="ChEBI" id="CHEBI:30616"/>
        <dbReference type="ChEBI" id="CHEBI:83421"/>
        <dbReference type="ChEBI" id="CHEBI:456216"/>
        <dbReference type="EC" id="2.7.11.1"/>
    </reaction>
</comment>
<keyword evidence="13 25" id="KW-0547">Nucleotide-binding</keyword>
<dbReference type="PROSITE" id="PS00108">
    <property type="entry name" value="PROTEIN_KINASE_ST"/>
    <property type="match status" value="1"/>
</dbReference>
<proteinExistence type="inferred from homology"/>
<evidence type="ECO:0000256" key="10">
    <source>
        <dbReference type="ARBA" id="ARBA00022692"/>
    </source>
</evidence>
<dbReference type="FunFam" id="1.10.510.10:FF:000358">
    <property type="entry name" value="Putative leucine-rich repeat receptor-like serine/threonine-protein kinase"/>
    <property type="match status" value="1"/>
</dbReference>
<sequence>MSTQTMCIMFSAHMTLITILLSGASKAAAAPTVNQTTNTADREALLCIKSHLSTSKPAGALATWSNSSLDFCRWQGISCSWQRGPAPRVVALSLEKEGLIGKIPACISNLTYLTHIHLPVNELSGSVPPELGRLGRLMYINLSSNALSGVLPAELAKCSRLEIIAMRDNSLHGGIPAFLLNSSFIKNIDLRTNNLSGPIPPVLTNSYTSLKILDLTENSLSGVIPSSLGNLSSLAALIVAENQLTGGIPASLARLSNMQFLDLTDNNLSGTVPNSIYNLSLLRYLGIAQNSLVGTLPSNMGDTLPNIESLVLSWNNFEGDIPESLANATNLEIIHLARNSFGGVIPSLGSLSKLQQLILYQNRWLEAGNWMFLSSLTNCTQLAMLTLNGNILQGDLPTLVTNLSRSLEYLVLGSNHITGTIPTGIGNLVSLSMLYLDDNKITGPIPASIGELHNLYTLDLSKNRLYGNIPTSFGNFGQLSELYLQENNLSGAIPADLAGCKNLLALNLSSNILSGPIPDGLFGKLNQLSWWLDLSQNKLTDSIPDDVGSFINLKSLNISNNNISGKIPSTLGSCVLLQALRLEGNFLEGQIPLSLATLKGIKELDFSQNYLAGEIPEFFELFNSLEYLNLSANNLDGPIPTRGIFANNTGRLFLQGNPSLCTTTQLLHFPLCLVQRSEMKNRTEVYVLAIVLPCVAISLLFVLCLKKRTTMDSRPVHESSKELKILSYYDLSKMTNEFSSANMVGSGQSSVVYKGSLHEEDGHMIAVKVFKLGQSGASKSFLAECRALRNIRHRNIVKVITACSTYDPLGNEFKALVLEYMPNGSLADHLHTKSTRYGYLSLGARIGIAVDVASVLEYLHIWSVPPMVHCDLKPSNVLFDGDNLARVSDFGLARFINGFSSSGSYENSTSLTGPTGSVGYIPPEYGIGSRISTEGDIYSYGIILLEMFTGKHPTYELFDDGFTLHKYVEEALPEIGEILDPYLSKEIGGDHNSHTQSQEHGNKTEVQECIVQLLNLGLQCSKEEPKDRPNIQDVYAEVVAVKEHFLSCSIKET</sequence>
<evidence type="ECO:0000256" key="11">
    <source>
        <dbReference type="ARBA" id="ARBA00022729"/>
    </source>
</evidence>
<evidence type="ECO:0000256" key="21">
    <source>
        <dbReference type="ARBA" id="ARBA00048679"/>
    </source>
</evidence>
<evidence type="ECO:0000256" key="24">
    <source>
        <dbReference type="ARBA" id="ARBA00072040"/>
    </source>
</evidence>
<evidence type="ECO:0000256" key="17">
    <source>
        <dbReference type="ARBA" id="ARBA00023136"/>
    </source>
</evidence>
<evidence type="ECO:0000256" key="2">
    <source>
        <dbReference type="ARBA" id="ARBA00004389"/>
    </source>
</evidence>
<keyword evidence="30" id="KW-1185">Reference proteome</keyword>
<evidence type="ECO:0000256" key="3">
    <source>
        <dbReference type="ARBA" id="ARBA00008684"/>
    </source>
</evidence>
<keyword evidence="15 25" id="KW-0067">ATP-binding</keyword>
<evidence type="ECO:0000256" key="19">
    <source>
        <dbReference type="ARBA" id="ARBA00023180"/>
    </source>
</evidence>
<dbReference type="FunFam" id="3.80.10.10:FF:000288">
    <property type="entry name" value="LRR receptor-like serine/threonine-protein kinase EFR"/>
    <property type="match status" value="1"/>
</dbReference>
<dbReference type="Pfam" id="PF00560">
    <property type="entry name" value="LRR_1"/>
    <property type="match status" value="6"/>
</dbReference>
<evidence type="ECO:0000256" key="20">
    <source>
        <dbReference type="ARBA" id="ARBA00047899"/>
    </source>
</evidence>
<dbReference type="PROSITE" id="PS51450">
    <property type="entry name" value="LRR"/>
    <property type="match status" value="1"/>
</dbReference>
<keyword evidence="12" id="KW-0677">Repeat</keyword>
<evidence type="ECO:0000256" key="8">
    <source>
        <dbReference type="ARBA" id="ARBA00022614"/>
    </source>
</evidence>
<evidence type="ECO:0000256" key="26">
    <source>
        <dbReference type="SAM" id="Phobius"/>
    </source>
</evidence>
<dbReference type="InterPro" id="IPR017441">
    <property type="entry name" value="Protein_kinase_ATP_BS"/>
</dbReference>
<keyword evidence="8" id="KW-0433">Leucine-rich repeat</keyword>
<dbReference type="InterPro" id="IPR050647">
    <property type="entry name" value="Plant_LRR-RLKs"/>
</dbReference>